<dbReference type="RefSeq" id="WP_163757728.1">
    <property type="nucleotide sequence ID" value="NZ_BLKW01000004.1"/>
</dbReference>
<reference evidence="4 5" key="1">
    <citation type="journal article" date="2019" name="Emerg. Microbes Infect.">
        <title>Comprehensive subspecies identification of 175 nontuberculous mycobacteria species based on 7547 genomic profiles.</title>
        <authorList>
            <person name="Matsumoto Y."/>
            <person name="Kinjo T."/>
            <person name="Motooka D."/>
            <person name="Nabeya D."/>
            <person name="Jung N."/>
            <person name="Uechi K."/>
            <person name="Horii T."/>
            <person name="Iida T."/>
            <person name="Fujita J."/>
            <person name="Nakamura S."/>
        </authorList>
    </citation>
    <scope>NUCLEOTIDE SEQUENCE [LARGE SCALE GENOMIC DNA]</scope>
    <source>
        <strain evidence="4 5">JCM 17322</strain>
    </source>
</reference>
<comment type="caution">
    <text evidence="4">The sequence shown here is derived from an EMBL/GenBank/DDBJ whole genome shotgun (WGS) entry which is preliminary data.</text>
</comment>
<organism evidence="4 5">
    <name type="scientific">Mycobacterium botniense</name>
    <dbReference type="NCBI Taxonomy" id="84962"/>
    <lineage>
        <taxon>Bacteria</taxon>
        <taxon>Bacillati</taxon>
        <taxon>Actinomycetota</taxon>
        <taxon>Actinomycetes</taxon>
        <taxon>Mycobacteriales</taxon>
        <taxon>Mycobacteriaceae</taxon>
        <taxon>Mycobacterium</taxon>
    </lineage>
</organism>
<feature type="DNA-binding region" description="H-T-H motif" evidence="2">
    <location>
        <begin position="31"/>
        <end position="50"/>
    </location>
</feature>
<feature type="domain" description="HTH tetR-type" evidence="3">
    <location>
        <begin position="8"/>
        <end position="68"/>
    </location>
</feature>
<proteinExistence type="predicted"/>
<dbReference type="Pfam" id="PF17940">
    <property type="entry name" value="TetR_C_31"/>
    <property type="match status" value="1"/>
</dbReference>
<dbReference type="SUPFAM" id="SSF46689">
    <property type="entry name" value="Homeodomain-like"/>
    <property type="match status" value="1"/>
</dbReference>
<dbReference type="InterPro" id="IPR041583">
    <property type="entry name" value="TetR_C_31"/>
</dbReference>
<dbReference type="InterPro" id="IPR001647">
    <property type="entry name" value="HTH_TetR"/>
</dbReference>
<dbReference type="Pfam" id="PF00440">
    <property type="entry name" value="TetR_N"/>
    <property type="match status" value="1"/>
</dbReference>
<evidence type="ECO:0000313" key="4">
    <source>
        <dbReference type="EMBL" id="GFG75169.1"/>
    </source>
</evidence>
<dbReference type="InterPro" id="IPR050109">
    <property type="entry name" value="HTH-type_TetR-like_transc_reg"/>
</dbReference>
<dbReference type="AlphaFoldDB" id="A0A7I9XZF1"/>
<dbReference type="Proteomes" id="UP000465361">
    <property type="component" value="Unassembled WGS sequence"/>
</dbReference>
<evidence type="ECO:0000256" key="1">
    <source>
        <dbReference type="ARBA" id="ARBA00023125"/>
    </source>
</evidence>
<accession>A0A7I9XZF1</accession>
<sequence length="213" mass="23208">MRRKPDAEQRRRDLCDAAIELLAEDGARGLTHLRVDRRAGVADGTTSFYFQTRAALLRGATDRVVQLDVEDFTAAMSAISASGGDRVDSLLSRLAEQAMRTAVEPERSRARARFELLMIAARDPELGAVFQGLMDRFVAISEEAVAQVQPAGVVPDRELINEQAFAVVTFLGGFLFRLANGLARLDDAKQLEGYLHAVITGVAAEHTRIRAAG</sequence>
<dbReference type="Gene3D" id="1.10.357.10">
    <property type="entry name" value="Tetracycline Repressor, domain 2"/>
    <property type="match status" value="1"/>
</dbReference>
<dbReference type="GO" id="GO:0003700">
    <property type="term" value="F:DNA-binding transcription factor activity"/>
    <property type="evidence" value="ECO:0007669"/>
    <property type="project" value="TreeGrafter"/>
</dbReference>
<evidence type="ECO:0000256" key="2">
    <source>
        <dbReference type="PROSITE-ProRule" id="PRU00335"/>
    </source>
</evidence>
<keyword evidence="1 2" id="KW-0238">DNA-binding</keyword>
<evidence type="ECO:0000259" key="3">
    <source>
        <dbReference type="PROSITE" id="PS50977"/>
    </source>
</evidence>
<keyword evidence="5" id="KW-1185">Reference proteome</keyword>
<evidence type="ECO:0000313" key="5">
    <source>
        <dbReference type="Proteomes" id="UP000465361"/>
    </source>
</evidence>
<dbReference type="PANTHER" id="PTHR30055">
    <property type="entry name" value="HTH-TYPE TRANSCRIPTIONAL REGULATOR RUTR"/>
    <property type="match status" value="1"/>
</dbReference>
<gene>
    <name evidence="4" type="ORF">MBOT_25340</name>
</gene>
<name>A0A7I9XZF1_9MYCO</name>
<protein>
    <submittedName>
        <fullName evidence="4">TetR family transcriptional regulator</fullName>
    </submittedName>
</protein>
<dbReference type="GO" id="GO:0000976">
    <property type="term" value="F:transcription cis-regulatory region binding"/>
    <property type="evidence" value="ECO:0007669"/>
    <property type="project" value="TreeGrafter"/>
</dbReference>
<dbReference type="InterPro" id="IPR009057">
    <property type="entry name" value="Homeodomain-like_sf"/>
</dbReference>
<dbReference type="PANTHER" id="PTHR30055:SF226">
    <property type="entry name" value="HTH-TYPE TRANSCRIPTIONAL REGULATOR PKSA"/>
    <property type="match status" value="1"/>
</dbReference>
<dbReference type="EMBL" id="BLKW01000004">
    <property type="protein sequence ID" value="GFG75169.1"/>
    <property type="molecule type" value="Genomic_DNA"/>
</dbReference>
<dbReference type="PROSITE" id="PS50977">
    <property type="entry name" value="HTH_TETR_2"/>
    <property type="match status" value="1"/>
</dbReference>